<organism evidence="1 2">
    <name type="scientific">Sordaria brevicollis</name>
    <dbReference type="NCBI Taxonomy" id="83679"/>
    <lineage>
        <taxon>Eukaryota</taxon>
        <taxon>Fungi</taxon>
        <taxon>Dikarya</taxon>
        <taxon>Ascomycota</taxon>
        <taxon>Pezizomycotina</taxon>
        <taxon>Sordariomycetes</taxon>
        <taxon>Sordariomycetidae</taxon>
        <taxon>Sordariales</taxon>
        <taxon>Sordariaceae</taxon>
        <taxon>Sordaria</taxon>
    </lineage>
</organism>
<protein>
    <recommendedName>
        <fullName evidence="3">SNF2 N-terminal domain-containing protein</fullName>
    </recommendedName>
</protein>
<reference evidence="1" key="1">
    <citation type="journal article" date="2023" name="Mol. Phylogenet. Evol.">
        <title>Genome-scale phylogeny and comparative genomics of the fungal order Sordariales.</title>
        <authorList>
            <person name="Hensen N."/>
            <person name="Bonometti L."/>
            <person name="Westerberg I."/>
            <person name="Brannstrom I.O."/>
            <person name="Guillou S."/>
            <person name="Cros-Aarteil S."/>
            <person name="Calhoun S."/>
            <person name="Haridas S."/>
            <person name="Kuo A."/>
            <person name="Mondo S."/>
            <person name="Pangilinan J."/>
            <person name="Riley R."/>
            <person name="LaButti K."/>
            <person name="Andreopoulos B."/>
            <person name="Lipzen A."/>
            <person name="Chen C."/>
            <person name="Yan M."/>
            <person name="Daum C."/>
            <person name="Ng V."/>
            <person name="Clum A."/>
            <person name="Steindorff A."/>
            <person name="Ohm R.A."/>
            <person name="Martin F."/>
            <person name="Silar P."/>
            <person name="Natvig D.O."/>
            <person name="Lalanne C."/>
            <person name="Gautier V."/>
            <person name="Ament-Velasquez S.L."/>
            <person name="Kruys A."/>
            <person name="Hutchinson M.I."/>
            <person name="Powell A.J."/>
            <person name="Barry K."/>
            <person name="Miller A.N."/>
            <person name="Grigoriev I.V."/>
            <person name="Debuchy R."/>
            <person name="Gladieux P."/>
            <person name="Hiltunen Thoren M."/>
            <person name="Johannesson H."/>
        </authorList>
    </citation>
    <scope>NUCLEOTIDE SEQUENCE</scope>
    <source>
        <strain evidence="1">FGSC 1904</strain>
    </source>
</reference>
<dbReference type="SUPFAM" id="SSF52540">
    <property type="entry name" value="P-loop containing nucleoside triphosphate hydrolases"/>
    <property type="match status" value="1"/>
</dbReference>
<comment type="caution">
    <text evidence="1">The sequence shown here is derived from an EMBL/GenBank/DDBJ whole genome shotgun (WGS) entry which is preliminary data.</text>
</comment>
<reference evidence="1" key="2">
    <citation type="submission" date="2023-07" db="EMBL/GenBank/DDBJ databases">
        <authorList>
            <consortium name="Lawrence Berkeley National Laboratory"/>
            <person name="Haridas S."/>
            <person name="Hensen N."/>
            <person name="Bonometti L."/>
            <person name="Westerberg I."/>
            <person name="Brannstrom I.O."/>
            <person name="Guillou S."/>
            <person name="Cros-Aarteil S."/>
            <person name="Calhoun S."/>
            <person name="Kuo A."/>
            <person name="Mondo S."/>
            <person name="Pangilinan J."/>
            <person name="Riley R."/>
            <person name="LaButti K."/>
            <person name="Andreopoulos B."/>
            <person name="Lipzen A."/>
            <person name="Chen C."/>
            <person name="Yanf M."/>
            <person name="Daum C."/>
            <person name="Ng V."/>
            <person name="Clum A."/>
            <person name="Steindorff A."/>
            <person name="Ohm R."/>
            <person name="Martin F."/>
            <person name="Silar P."/>
            <person name="Natvig D."/>
            <person name="Lalanne C."/>
            <person name="Gautier V."/>
            <person name="Ament-velasquez S.L."/>
            <person name="Kruys A."/>
            <person name="Hutchinson M.I."/>
            <person name="Powell A.J."/>
            <person name="Barry K."/>
            <person name="Miller A.N."/>
            <person name="Grigoriev I.V."/>
            <person name="Debuchy R."/>
            <person name="Gladieux P."/>
            <person name="Thoren M.H."/>
            <person name="Johannesson H."/>
        </authorList>
    </citation>
    <scope>NUCLEOTIDE SEQUENCE</scope>
    <source>
        <strain evidence="1">FGSC 1904</strain>
    </source>
</reference>
<sequence length="161" mass="18556">MGTGKTLIYSSVLFIEHKRLCDLEQKGEAIQAYPSIVVLPPSLVPQTFEELHNTFGDLRIYCWYVESSGIPRHDPRHDKTLNQGRFDELMARCVGRRHKADTARVVIIAAFTTINWRWGFRGHKKVQVPWGNVWHWARDVRAASSCMNSTMSVIVAWNLMM</sequence>
<accession>A0AAE0UC96</accession>
<proteinExistence type="predicted"/>
<name>A0AAE0UC96_SORBR</name>
<dbReference type="EMBL" id="JAUTDP010000006">
    <property type="protein sequence ID" value="KAK3398813.1"/>
    <property type="molecule type" value="Genomic_DNA"/>
</dbReference>
<gene>
    <name evidence="1" type="ORF">B0T20DRAFT_218501</name>
</gene>
<evidence type="ECO:0000313" key="1">
    <source>
        <dbReference type="EMBL" id="KAK3398813.1"/>
    </source>
</evidence>
<dbReference type="InterPro" id="IPR027417">
    <property type="entry name" value="P-loop_NTPase"/>
</dbReference>
<keyword evidence="2" id="KW-1185">Reference proteome</keyword>
<evidence type="ECO:0000313" key="2">
    <source>
        <dbReference type="Proteomes" id="UP001281003"/>
    </source>
</evidence>
<dbReference type="AlphaFoldDB" id="A0AAE0UC96"/>
<evidence type="ECO:0008006" key="3">
    <source>
        <dbReference type="Google" id="ProtNLM"/>
    </source>
</evidence>
<dbReference type="Proteomes" id="UP001281003">
    <property type="component" value="Unassembled WGS sequence"/>
</dbReference>